<comment type="caution">
    <text evidence="1">The sequence shown here is derived from an EMBL/GenBank/DDBJ whole genome shotgun (WGS) entry which is preliminary data.</text>
</comment>
<proteinExistence type="predicted"/>
<reference evidence="1 2" key="1">
    <citation type="journal article" date="2018" name="PLoS ONE">
        <title>The draft genome of Kipferlia bialata reveals reductive genome evolution in fornicate parasites.</title>
        <authorList>
            <person name="Tanifuji G."/>
            <person name="Takabayashi S."/>
            <person name="Kume K."/>
            <person name="Takagi M."/>
            <person name="Nakayama T."/>
            <person name="Kamikawa R."/>
            <person name="Inagaki Y."/>
            <person name="Hashimoto T."/>
        </authorList>
    </citation>
    <scope>NUCLEOTIDE SEQUENCE [LARGE SCALE GENOMIC DNA]</scope>
    <source>
        <strain evidence="1">NY0173</strain>
    </source>
</reference>
<accession>A0A391NS67</accession>
<dbReference type="Proteomes" id="UP000265618">
    <property type="component" value="Unassembled WGS sequence"/>
</dbReference>
<protein>
    <submittedName>
        <fullName evidence="1">Uncharacterized protein</fullName>
    </submittedName>
</protein>
<dbReference type="EMBL" id="BDIP01001805">
    <property type="protein sequence ID" value="GCA62946.1"/>
    <property type="molecule type" value="Genomic_DNA"/>
</dbReference>
<sequence>MSLKSENQGLLDSLRESRDMCRRLAKEVLQHRQSEPLRAERERQMRKQIQELQFELLTLQTALKPESPR</sequence>
<evidence type="ECO:0000313" key="2">
    <source>
        <dbReference type="Proteomes" id="UP000265618"/>
    </source>
</evidence>
<gene>
    <name evidence="1" type="ORF">KIPB_006805</name>
</gene>
<name>A0A391NS67_9EUKA</name>
<evidence type="ECO:0000313" key="1">
    <source>
        <dbReference type="EMBL" id="GCA62946.1"/>
    </source>
</evidence>
<keyword evidence="2" id="KW-1185">Reference proteome</keyword>
<organism evidence="1 2">
    <name type="scientific">Kipferlia bialata</name>
    <dbReference type="NCBI Taxonomy" id="797122"/>
    <lineage>
        <taxon>Eukaryota</taxon>
        <taxon>Metamonada</taxon>
        <taxon>Carpediemonas-like organisms</taxon>
        <taxon>Kipferlia</taxon>
    </lineage>
</organism>
<dbReference type="AlphaFoldDB" id="A0A391NS67"/>